<gene>
    <name evidence="1" type="ORF">L3Q82_005415</name>
</gene>
<dbReference type="Proteomes" id="UP000831701">
    <property type="component" value="Chromosome 23"/>
</dbReference>
<name>A0ACB8VAH9_9TELE</name>
<evidence type="ECO:0000313" key="2">
    <source>
        <dbReference type="Proteomes" id="UP000831701"/>
    </source>
</evidence>
<proteinExistence type="predicted"/>
<evidence type="ECO:0000313" key="1">
    <source>
        <dbReference type="EMBL" id="KAI3352461.1"/>
    </source>
</evidence>
<sequence>MFALCIIAFLCLLPVNYSAPAACENLVRPLDHLDFHHLKGRWALVAGAMRDNSYLEKFKTRDSASVSFGNTSENSTVSFQRVIGFSGSCQYTQSNITLKASGFSFNDINMAVTILNMSCPDCLLMSFKNESNDVLRLYLFSRRRAVDQKEMEEFRAQAECLNMLEPSAVDPTKELCPEKISDTADTDTAAQTEVKTEGQNA</sequence>
<organism evidence="1 2">
    <name type="scientific">Scortum barcoo</name>
    <name type="common">barcoo grunter</name>
    <dbReference type="NCBI Taxonomy" id="214431"/>
    <lineage>
        <taxon>Eukaryota</taxon>
        <taxon>Metazoa</taxon>
        <taxon>Chordata</taxon>
        <taxon>Craniata</taxon>
        <taxon>Vertebrata</taxon>
        <taxon>Euteleostomi</taxon>
        <taxon>Actinopterygii</taxon>
        <taxon>Neopterygii</taxon>
        <taxon>Teleostei</taxon>
        <taxon>Neoteleostei</taxon>
        <taxon>Acanthomorphata</taxon>
        <taxon>Eupercaria</taxon>
        <taxon>Centrarchiformes</taxon>
        <taxon>Terapontoidei</taxon>
        <taxon>Terapontidae</taxon>
        <taxon>Scortum</taxon>
    </lineage>
</organism>
<keyword evidence="2" id="KW-1185">Reference proteome</keyword>
<comment type="caution">
    <text evidence="1">The sequence shown here is derived from an EMBL/GenBank/DDBJ whole genome shotgun (WGS) entry which is preliminary data.</text>
</comment>
<protein>
    <submittedName>
        <fullName evidence="1">Uncharacterized protein</fullName>
    </submittedName>
</protein>
<dbReference type="EMBL" id="CM041553">
    <property type="protein sequence ID" value="KAI3352461.1"/>
    <property type="molecule type" value="Genomic_DNA"/>
</dbReference>
<accession>A0ACB8VAH9</accession>
<reference evidence="1" key="1">
    <citation type="submission" date="2022-04" db="EMBL/GenBank/DDBJ databases">
        <title>Jade perch genome.</title>
        <authorList>
            <person name="Chao B."/>
        </authorList>
    </citation>
    <scope>NUCLEOTIDE SEQUENCE</scope>
    <source>
        <strain evidence="1">CB-2022</strain>
    </source>
</reference>